<dbReference type="InterPro" id="IPR028059">
    <property type="entry name" value="SWM_rpt"/>
</dbReference>
<dbReference type="RefSeq" id="WP_378097942.1">
    <property type="nucleotide sequence ID" value="NZ_JBHSEP010000011.1"/>
</dbReference>
<feature type="chain" id="PRO_5046517135" evidence="2">
    <location>
        <begin position="25"/>
        <end position="1345"/>
    </location>
</feature>
<feature type="signal peptide" evidence="2">
    <location>
        <begin position="1"/>
        <end position="24"/>
    </location>
</feature>
<dbReference type="PANTHER" id="PTHR43308:SF5">
    <property type="entry name" value="S-LAYER PROTEIN _ PEPTIDOGLYCAN ENDO-BETA-N-ACETYLGLUCOSAMINIDASE"/>
    <property type="match status" value="1"/>
</dbReference>
<feature type="domain" description="SLH" evidence="3">
    <location>
        <begin position="1284"/>
        <end position="1345"/>
    </location>
</feature>
<name>A0ABV9FCK5_9BACL</name>
<proteinExistence type="predicted"/>
<dbReference type="Pfam" id="PF00395">
    <property type="entry name" value="SLH"/>
    <property type="match status" value="3"/>
</dbReference>
<dbReference type="InterPro" id="IPR051465">
    <property type="entry name" value="Cell_Envelope_Struct_Comp"/>
</dbReference>
<evidence type="ECO:0000313" key="5">
    <source>
        <dbReference type="Proteomes" id="UP001596028"/>
    </source>
</evidence>
<dbReference type="Proteomes" id="UP001596028">
    <property type="component" value="Unassembled WGS sequence"/>
</dbReference>
<gene>
    <name evidence="4" type="ORF">ACFO3S_15620</name>
</gene>
<keyword evidence="1 2" id="KW-0732">Signal</keyword>
<dbReference type="Pfam" id="PF13753">
    <property type="entry name" value="SWM_repeat"/>
    <property type="match status" value="3"/>
</dbReference>
<evidence type="ECO:0000259" key="3">
    <source>
        <dbReference type="PROSITE" id="PS51272"/>
    </source>
</evidence>
<feature type="domain" description="SLH" evidence="3">
    <location>
        <begin position="1217"/>
        <end position="1280"/>
    </location>
</feature>
<dbReference type="Gene3D" id="2.60.40.1220">
    <property type="match status" value="3"/>
</dbReference>
<evidence type="ECO:0000256" key="2">
    <source>
        <dbReference type="SAM" id="SignalP"/>
    </source>
</evidence>
<dbReference type="EMBL" id="JBHSEP010000011">
    <property type="protein sequence ID" value="MFC4599681.1"/>
    <property type="molecule type" value="Genomic_DNA"/>
</dbReference>
<organism evidence="4 5">
    <name type="scientific">Cohnella hongkongensis</name>
    <dbReference type="NCBI Taxonomy" id="178337"/>
    <lineage>
        <taxon>Bacteria</taxon>
        <taxon>Bacillati</taxon>
        <taxon>Bacillota</taxon>
        <taxon>Bacilli</taxon>
        <taxon>Bacillales</taxon>
        <taxon>Paenibacillaceae</taxon>
        <taxon>Cohnella</taxon>
    </lineage>
</organism>
<dbReference type="NCBIfam" id="TIGR02059">
    <property type="entry name" value="swm_rep_I"/>
    <property type="match status" value="4"/>
</dbReference>
<dbReference type="InterPro" id="IPR032812">
    <property type="entry name" value="SbsA_Ig"/>
</dbReference>
<dbReference type="PANTHER" id="PTHR43308">
    <property type="entry name" value="OUTER MEMBRANE PROTEIN ALPHA-RELATED"/>
    <property type="match status" value="1"/>
</dbReference>
<feature type="domain" description="SLH" evidence="3">
    <location>
        <begin position="1156"/>
        <end position="1216"/>
    </location>
</feature>
<comment type="caution">
    <text evidence="4">The sequence shown here is derived from an EMBL/GenBank/DDBJ whole genome shotgun (WGS) entry which is preliminary data.</text>
</comment>
<dbReference type="InterPro" id="IPR014755">
    <property type="entry name" value="Cu-Rt/internalin_Ig-like"/>
</dbReference>
<protein>
    <submittedName>
        <fullName evidence="4">Ig-like domain-containing protein</fullName>
    </submittedName>
</protein>
<evidence type="ECO:0000256" key="1">
    <source>
        <dbReference type="ARBA" id="ARBA00022729"/>
    </source>
</evidence>
<dbReference type="PROSITE" id="PS51272">
    <property type="entry name" value="SLH"/>
    <property type="match status" value="3"/>
</dbReference>
<dbReference type="InterPro" id="IPR001119">
    <property type="entry name" value="SLH_dom"/>
</dbReference>
<keyword evidence="5" id="KW-1185">Reference proteome</keyword>
<dbReference type="InterPro" id="IPR011801">
    <property type="entry name" value="Swm_rep_I_cyn"/>
</dbReference>
<sequence>MQRIRMLSLILTVALLLQTFSLPAADAAPGGPLVVSMTPSNGATAAVTTTNLVLTFDEEIVRGTGMIQLYNADSGALVEQYNIADTSPPSVQLDHQNKSIVMTPTGGLTSGARYSVVVPAGAVRNYSDNAPFAGIPNGQWSFRAEQLAPVATNFVPADRFETLDPVNPGHLSFEFARSVVKGSGYIQIKRASDHVTVHSTSVQAADVSIASAGANWRVSLPLKGLEYGASYYVLIDSGALVDPLNGAYAGIQTPSGPGSWTFKTKPALDTTKPKVVTFSPANNGVLSNVNATEISMVFDEPVFANANRSVAIMSGAGNALVCTIPASSTASGTANVVFNLSAASCPSLMNNTDYTVQIGSDVYRDASGNYFDGVTWKFKVLKDTAPPAVSSYFPAVSATAISTSLNELSLTFNEPLGPLASSATAEIFPQNAPASKRNLTMSIDPANNQRVILRLTGSAKLSNSTLYSVTVPANVIQDTSGNFFAGITNPHQWTFRTGTNSVPVITSSTISGAAVVLTFSENLDSSKTPNASNFYATVNDSARAVTSVSVSGNEVRLNLQSSVLVGQTVRLSYYPDTNAARRLQNTSGNEVASFTNRVLTNSTNSTLPRPENGHFFGNTLTLTFNQPMADVAPSFQSQILGQFTVKQNGNVIGINSAFLNGSFLNLTLNSSSTSPLPVSVSYAPGAYPLRDPSGSMVPAFTDFYVRNQYDNESPQLTSAALNGSKIVMTFNEGLNPNSVPPTSAFSVVTTGVTPPTVNKVTVTNNTIELTLSQSVSSNVPVLLYYYQSSPAIMDLSGNIAPAIVGYNFTSGSSDVAQLASSSILNNQLTLVYSAPLNANTAPYASQYTVKYDGTTVPVTGVSVAGTQVVLNLSSPVGAGQTVTLSYTTSGNPLRDTLDRIVGALNNITVGAQTGTPIANLPDYLESDNAGAVRLVISKAVTTTAAVTPSGKAAKRYTVDANKLAASYALIKSNSGVTVPRVSIRIPSTEAGALVSLPIQSLISSASNVSNAEFLLDFGDVQFNLPLNAINFTRQLQQIGGNGSSDAMLQLSIEKVTDTSFIAALAGQGAQRVTTPADFTASILFGGREHPVNSYERYVTRSFVIPSSAGSLGSLSVVHLDSETGKISYVPTTVTNSGTSLYVNFMRKSNSKYAVVRRTAQYADMRGHWANNDVSLLASKFIIDGTTPTTFAPKTSITRADFAQYIVRGLGLNGDRSSANKFSDVSGSGATASYIGAASAAGIVQGGTDGKFRPNAPITREEMATMMVRAMTVAGVQQSPDSSNLNRFSDRGSISSWARDGVSISVQAGIIGGVTPTTMKPKSNATRAEAVVMIKRLLEFVEFIDS</sequence>
<dbReference type="Pfam" id="PF13205">
    <property type="entry name" value="Big_5"/>
    <property type="match status" value="3"/>
</dbReference>
<reference evidence="5" key="1">
    <citation type="journal article" date="2019" name="Int. J. Syst. Evol. Microbiol.">
        <title>The Global Catalogue of Microorganisms (GCM) 10K type strain sequencing project: providing services to taxonomists for standard genome sequencing and annotation.</title>
        <authorList>
            <consortium name="The Broad Institute Genomics Platform"/>
            <consortium name="The Broad Institute Genome Sequencing Center for Infectious Disease"/>
            <person name="Wu L."/>
            <person name="Ma J."/>
        </authorList>
    </citation>
    <scope>NUCLEOTIDE SEQUENCE [LARGE SCALE GENOMIC DNA]</scope>
    <source>
        <strain evidence="5">CCUG 49571</strain>
    </source>
</reference>
<accession>A0ABV9FCK5</accession>
<evidence type="ECO:0000313" key="4">
    <source>
        <dbReference type="EMBL" id="MFC4599681.1"/>
    </source>
</evidence>